<dbReference type="EMBL" id="JAACJK010000229">
    <property type="protein sequence ID" value="KAF5310498.1"/>
    <property type="molecule type" value="Genomic_DNA"/>
</dbReference>
<dbReference type="AlphaFoldDB" id="A0A8H5ESJ6"/>
<evidence type="ECO:0000313" key="2">
    <source>
        <dbReference type="Proteomes" id="UP000541558"/>
    </source>
</evidence>
<accession>A0A8H5ESJ6</accession>
<keyword evidence="2" id="KW-1185">Reference proteome</keyword>
<proteinExistence type="predicted"/>
<gene>
    <name evidence="1" type="ORF">D9611_012303</name>
</gene>
<protein>
    <submittedName>
        <fullName evidence="1">Uncharacterized protein</fullName>
    </submittedName>
</protein>
<reference evidence="1 2" key="1">
    <citation type="journal article" date="2020" name="ISME J.">
        <title>Uncovering the hidden diversity of litter-decomposition mechanisms in mushroom-forming fungi.</title>
        <authorList>
            <person name="Floudas D."/>
            <person name="Bentzer J."/>
            <person name="Ahren D."/>
            <person name="Johansson T."/>
            <person name="Persson P."/>
            <person name="Tunlid A."/>
        </authorList>
    </citation>
    <scope>NUCLEOTIDE SEQUENCE [LARGE SCALE GENOMIC DNA]</scope>
    <source>
        <strain evidence="1 2">CBS 175.51</strain>
    </source>
</reference>
<organism evidence="1 2">
    <name type="scientific">Ephemerocybe angulata</name>
    <dbReference type="NCBI Taxonomy" id="980116"/>
    <lineage>
        <taxon>Eukaryota</taxon>
        <taxon>Fungi</taxon>
        <taxon>Dikarya</taxon>
        <taxon>Basidiomycota</taxon>
        <taxon>Agaricomycotina</taxon>
        <taxon>Agaricomycetes</taxon>
        <taxon>Agaricomycetidae</taxon>
        <taxon>Agaricales</taxon>
        <taxon>Agaricineae</taxon>
        <taxon>Psathyrellaceae</taxon>
        <taxon>Ephemerocybe</taxon>
    </lineage>
</organism>
<dbReference type="Proteomes" id="UP000541558">
    <property type="component" value="Unassembled WGS sequence"/>
</dbReference>
<comment type="caution">
    <text evidence="1">The sequence shown here is derived from an EMBL/GenBank/DDBJ whole genome shotgun (WGS) entry which is preliminary data.</text>
</comment>
<sequence>MLDNDLCTSPLSLATLGFRGHDASPMHADLSRPDHHSARIIALTSPTHPVSVMTESTHLFTSNIFVPSESLTLVTNKSFS</sequence>
<evidence type="ECO:0000313" key="1">
    <source>
        <dbReference type="EMBL" id="KAF5310498.1"/>
    </source>
</evidence>
<name>A0A8H5ESJ6_9AGAR</name>